<keyword evidence="1" id="KW-0175">Coiled coil</keyword>
<dbReference type="GO" id="GO:0071539">
    <property type="term" value="P:protein localization to centrosome"/>
    <property type="evidence" value="ECO:0007669"/>
    <property type="project" value="TreeGrafter"/>
</dbReference>
<evidence type="ECO:0000256" key="1">
    <source>
        <dbReference type="SAM" id="Coils"/>
    </source>
</evidence>
<dbReference type="RefSeq" id="XP_020841644.1">
    <property type="nucleotide sequence ID" value="XM_020985985.1"/>
</dbReference>
<dbReference type="Pfam" id="PF15254">
    <property type="entry name" value="CCDC14"/>
    <property type="match status" value="1"/>
</dbReference>
<proteinExistence type="predicted"/>
<feature type="region of interest" description="Disordered" evidence="2">
    <location>
        <begin position="1"/>
        <end position="59"/>
    </location>
</feature>
<dbReference type="InterPro" id="IPR029343">
    <property type="entry name" value="CCDC14"/>
</dbReference>
<feature type="region of interest" description="Disordered" evidence="2">
    <location>
        <begin position="753"/>
        <end position="779"/>
    </location>
</feature>
<dbReference type="FunCoup" id="A0A6P5K9H5">
    <property type="interactions" value="920"/>
</dbReference>
<feature type="compositionally biased region" description="Polar residues" evidence="2">
    <location>
        <begin position="765"/>
        <end position="779"/>
    </location>
</feature>
<keyword evidence="3" id="KW-1185">Reference proteome</keyword>
<dbReference type="GO" id="GO:0034451">
    <property type="term" value="C:centriolar satellite"/>
    <property type="evidence" value="ECO:0007669"/>
    <property type="project" value="TreeGrafter"/>
</dbReference>
<feature type="compositionally biased region" description="Basic residues" evidence="2">
    <location>
        <begin position="49"/>
        <end position="59"/>
    </location>
</feature>
<dbReference type="GeneID" id="110208129"/>
<feature type="compositionally biased region" description="Basic and acidic residues" evidence="2">
    <location>
        <begin position="13"/>
        <end position="25"/>
    </location>
</feature>
<feature type="coiled-coil region" evidence="1">
    <location>
        <begin position="451"/>
        <end position="478"/>
    </location>
</feature>
<gene>
    <name evidence="4" type="primary">CCDC14</name>
</gene>
<dbReference type="KEGG" id="pcw:110208129"/>
<dbReference type="PANTHER" id="PTHR22367:SF2">
    <property type="entry name" value="COILED-COIL DOMAIN-CONTAINING PROTEIN 14"/>
    <property type="match status" value="1"/>
</dbReference>
<name>A0A6P5K9H5_PHACI</name>
<sequence>MAVNSINRLASGRRVDGRLRTREMVRPGPRPAQQVSSSGRQTGSSKLTAGKKRIPMRKIARADADSGYSLYSTDSDEQVGTVPHGLERCATLLQDILQNGEATCGNPGKGSSGKLGSRPWEWKGNKIKKKGQPKNVVPSCVHKEILSSGHKKHLPLIVSTENEKDSSSTKQTQPIQVPVNVDFSTMYKTFCEHVQTQMSLINAQSSQSISDSGPPVFNYGIPTSTPILSPYDPAQPSDVQSEVQVPLQSGTVPLTSSDVPVQTIITNPPHTSCLPTSGENKQTVPVVQPLVHDNGILEARGISEQLGKEINLLKCIQASLDLLHPHGIKAHEKHQNPDPLQQPSVLTTEEDSSEHIWNSSSDDEDLKIVEVAAMQDPNSAKCIQKTKSASSEEASPKIRTLKYLLGELKALVVEQGDSEIQRLIKEVGECIALLPEVAENAQVESEIALAMQTLRSENTHLRRRLKAVSQRLREQEKIMKSSDCLDCNFELISTQSLNMSLQTQLKESLRNQKLLKSKNDKLLKVIESQKEEYKKYVKIFQEKDKKIFENKKHFEMETAKIKIELEEALANVKTYQFKLETSRKENKILDVTLHQREAEIIRLKELTRTLQNNMTQLLTNLSVTNSLCKPENMLTRSLLDIHEKHLQHKKSPPQFSMSHLKKLENNQIYTHTESPFLKEDRKGRVPVVPYENFLNPEVCKHKSPGSANELDLGTVPYHSQVLSEVGSEADTLIDDVSGLNDETIYLPFAVSSSKKKSTPERRSPLPQNNISNSKLSGNSGILGSEKQNELLKPISLFAPSEDAKASFEKFPNTSSLKSETEVVSEKIRAVNVEDEQLLMKIKEVISKIPADFVDKSMGHHNALECQTATSLLKNSTLCDYSFLNSDLMSRMSDWSLSSLSSFTSHDEQDFRNGLAALDANITRLQKTLQTGMLKK</sequence>
<evidence type="ECO:0000313" key="3">
    <source>
        <dbReference type="Proteomes" id="UP000515140"/>
    </source>
</evidence>
<dbReference type="Proteomes" id="UP000515140">
    <property type="component" value="Unplaced"/>
</dbReference>
<feature type="compositionally biased region" description="Polar residues" evidence="2">
    <location>
        <begin position="33"/>
        <end position="47"/>
    </location>
</feature>
<evidence type="ECO:0000313" key="4">
    <source>
        <dbReference type="RefSeq" id="XP_020841644.1"/>
    </source>
</evidence>
<dbReference type="PANTHER" id="PTHR22367">
    <property type="entry name" value="COILED-COIL DOMAIN-CONTAINING PROTEIN 14"/>
    <property type="match status" value="1"/>
</dbReference>
<organism evidence="3 4">
    <name type="scientific">Phascolarctos cinereus</name>
    <name type="common">Koala</name>
    <dbReference type="NCBI Taxonomy" id="38626"/>
    <lineage>
        <taxon>Eukaryota</taxon>
        <taxon>Metazoa</taxon>
        <taxon>Chordata</taxon>
        <taxon>Craniata</taxon>
        <taxon>Vertebrata</taxon>
        <taxon>Euteleostomi</taxon>
        <taxon>Mammalia</taxon>
        <taxon>Metatheria</taxon>
        <taxon>Diprotodontia</taxon>
        <taxon>Phascolarctidae</taxon>
        <taxon>Phascolarctos</taxon>
    </lineage>
</organism>
<reference evidence="4" key="1">
    <citation type="submission" date="2025-08" db="UniProtKB">
        <authorList>
            <consortium name="RefSeq"/>
        </authorList>
    </citation>
    <scope>IDENTIFICATION</scope>
    <source>
        <tissue evidence="4">Spleen</tissue>
    </source>
</reference>
<dbReference type="CTD" id="64770"/>
<protein>
    <submittedName>
        <fullName evidence="4">Coiled-coil domain-containing protein 14 isoform X1</fullName>
    </submittedName>
</protein>
<accession>A0A6P5K9H5</accession>
<evidence type="ECO:0000256" key="2">
    <source>
        <dbReference type="SAM" id="MobiDB-lite"/>
    </source>
</evidence>
<dbReference type="AlphaFoldDB" id="A0A6P5K9H5"/>
<dbReference type="InParanoid" id="A0A6P5K9H5"/>
<feature type="region of interest" description="Disordered" evidence="2">
    <location>
        <begin position="103"/>
        <end position="134"/>
    </location>
</feature>